<sequence length="350" mass="40552">KNYKMVIKFLNLGMGNRRVLSIVLFFGLISFLYHIIGAIFFSRSSFEGVILIVFSQLLLLGEIIVCLFYIFPKFWRANKAISLTVSVISLLLTIVFLRYSFEEVLFVKYLGFKPNPHLDPYYFIYDNFYFSLPGVFIALIVYLVAKSFEVEKKNKVLQAGMEQAELNFLKSQLNPHFLYNTLNYMYSIALPLSENLSTAILKLSDTMRYTLAQNKRDMLTLGEEVVFIEDYIALHSMQFHPNFYHTFLITGAIDRLLFPPLLLAPFVENAIKHGITHVEKQPVNIRLNVTPAILEFEVSNYINTQFQQKGSGIGIANVKRRLEILYPGKHTLHMEKNDLVYRISLIVKLW</sequence>
<proteinExistence type="predicted"/>
<dbReference type="GO" id="GO:0016020">
    <property type="term" value="C:membrane"/>
    <property type="evidence" value="ECO:0007669"/>
    <property type="project" value="InterPro"/>
</dbReference>
<dbReference type="InterPro" id="IPR050640">
    <property type="entry name" value="Bact_2-comp_sensor_kinase"/>
</dbReference>
<dbReference type="PANTHER" id="PTHR34220:SF7">
    <property type="entry name" value="SENSOR HISTIDINE KINASE YPDA"/>
    <property type="match status" value="1"/>
</dbReference>
<reference evidence="3" key="2">
    <citation type="submission" date="2009-01" db="EMBL/GenBank/DDBJ databases">
        <authorList>
            <person name="Zhou J.P."/>
            <person name="Huang H.Q."/>
            <person name="Meng K."/>
            <person name="Shi P.J."/>
            <person name="Wang Y.R."/>
            <person name="Luo H.Y."/>
            <person name="Yang P.L."/>
            <person name="Bai Y.G."/>
            <person name="Yao B."/>
        </authorList>
    </citation>
    <scope>NUCLEOTIDE SEQUENCE</scope>
    <source>
        <strain evidence="3">TN19</strain>
    </source>
</reference>
<evidence type="ECO:0000256" key="1">
    <source>
        <dbReference type="SAM" id="Phobius"/>
    </source>
</evidence>
<organism evidence="3">
    <name type="scientific">Sphingobacterium sp. TN19</name>
    <dbReference type="NCBI Taxonomy" id="649393"/>
    <lineage>
        <taxon>Bacteria</taxon>
        <taxon>Pseudomonadati</taxon>
        <taxon>Bacteroidota</taxon>
        <taxon>Sphingobacteriia</taxon>
        <taxon>Sphingobacteriales</taxon>
        <taxon>Sphingobacteriaceae</taxon>
        <taxon>Sphingobacterium</taxon>
    </lineage>
</organism>
<reference evidence="3" key="1">
    <citation type="journal article" date="2009" name="Appl. Microbiol. Biotechnol.">
        <title>Molecular and biochemical characterization of a novel xylanase from the symbiotic Sphingobacterium sp. TN19.</title>
        <authorList>
            <person name="Zhou J."/>
            <person name="Huang H."/>
            <person name="Meng K."/>
            <person name="Shi P."/>
            <person name="Wang Y."/>
            <person name="Luo H."/>
            <person name="Yang P."/>
            <person name="Bai Y."/>
            <person name="Zhou Z."/>
            <person name="Yao B."/>
        </authorList>
    </citation>
    <scope>NUCLEOTIDE SEQUENCE</scope>
    <source>
        <strain evidence="3">TN19</strain>
    </source>
</reference>
<dbReference type="InterPro" id="IPR010559">
    <property type="entry name" value="Sig_transdc_His_kin_internal"/>
</dbReference>
<feature type="transmembrane region" description="Helical" evidence="1">
    <location>
        <begin position="83"/>
        <end position="101"/>
    </location>
</feature>
<dbReference type="SUPFAM" id="SSF55874">
    <property type="entry name" value="ATPase domain of HSP90 chaperone/DNA topoisomerase II/histidine kinase"/>
    <property type="match status" value="1"/>
</dbReference>
<feature type="transmembrane region" description="Helical" evidence="1">
    <location>
        <begin position="48"/>
        <end position="71"/>
    </location>
</feature>
<dbReference type="EMBL" id="FJ666102">
    <property type="protein sequence ID" value="ACX30666.1"/>
    <property type="molecule type" value="Genomic_DNA"/>
</dbReference>
<keyword evidence="1" id="KW-0812">Transmembrane</keyword>
<reference evidence="3" key="3">
    <citation type="journal article" date="2010" name="World J. Microbiol. Biotechnol.">
        <title>Characterization of a chromosomal segment showing xylanolytic activity from the symbiotic Sphingobacterium sp. TN19.</title>
        <authorList>
            <person name="Zhou J."/>
            <person name="Meng K."/>
            <person name="Yang P."/>
            <person name="Shi P."/>
            <person name="Wang Y."/>
            <person name="Luo H."/>
            <person name="Yao B."/>
        </authorList>
    </citation>
    <scope>NUCLEOTIDE SEQUENCE</scope>
    <source>
        <strain evidence="3">TN19</strain>
    </source>
</reference>
<feature type="transmembrane region" description="Helical" evidence="1">
    <location>
        <begin position="20"/>
        <end position="42"/>
    </location>
</feature>
<evidence type="ECO:0000259" key="2">
    <source>
        <dbReference type="Pfam" id="PF06580"/>
    </source>
</evidence>
<accession>D8L2Z6</accession>
<dbReference type="PANTHER" id="PTHR34220">
    <property type="entry name" value="SENSOR HISTIDINE KINASE YPDA"/>
    <property type="match status" value="1"/>
</dbReference>
<name>D8L2Z6_9SPHI</name>
<dbReference type="Gene3D" id="3.30.565.10">
    <property type="entry name" value="Histidine kinase-like ATPase, C-terminal domain"/>
    <property type="match status" value="1"/>
</dbReference>
<keyword evidence="1" id="KW-1133">Transmembrane helix</keyword>
<protein>
    <submittedName>
        <fullName evidence="3">HK19</fullName>
    </submittedName>
</protein>
<feature type="domain" description="Signal transduction histidine kinase internal region" evidence="2">
    <location>
        <begin position="164"/>
        <end position="241"/>
    </location>
</feature>
<keyword evidence="1" id="KW-0472">Membrane</keyword>
<dbReference type="GO" id="GO:0000155">
    <property type="term" value="F:phosphorelay sensor kinase activity"/>
    <property type="evidence" value="ECO:0007669"/>
    <property type="project" value="InterPro"/>
</dbReference>
<dbReference type="Pfam" id="PF06580">
    <property type="entry name" value="His_kinase"/>
    <property type="match status" value="1"/>
</dbReference>
<evidence type="ECO:0000313" key="3">
    <source>
        <dbReference type="EMBL" id="ACX30666.1"/>
    </source>
</evidence>
<feature type="transmembrane region" description="Helical" evidence="1">
    <location>
        <begin position="121"/>
        <end position="145"/>
    </location>
</feature>
<dbReference type="InterPro" id="IPR036890">
    <property type="entry name" value="HATPase_C_sf"/>
</dbReference>
<dbReference type="AlphaFoldDB" id="D8L2Z6"/>
<feature type="non-terminal residue" evidence="3">
    <location>
        <position position="1"/>
    </location>
</feature>